<dbReference type="EMBL" id="BMAU01021243">
    <property type="protein sequence ID" value="GFY04000.1"/>
    <property type="molecule type" value="Genomic_DNA"/>
</dbReference>
<comment type="caution">
    <text evidence="2">The sequence shown here is derived from an EMBL/GenBank/DDBJ whole genome shotgun (WGS) entry which is preliminary data.</text>
</comment>
<feature type="region of interest" description="Disordered" evidence="1">
    <location>
        <begin position="93"/>
        <end position="113"/>
    </location>
</feature>
<evidence type="ECO:0000313" key="3">
    <source>
        <dbReference type="Proteomes" id="UP000887159"/>
    </source>
</evidence>
<gene>
    <name evidence="2" type="ORF">TNCV_1197791</name>
</gene>
<evidence type="ECO:0000313" key="2">
    <source>
        <dbReference type="EMBL" id="GFY04000.1"/>
    </source>
</evidence>
<protein>
    <submittedName>
        <fullName evidence="2">Uncharacterized protein</fullName>
    </submittedName>
</protein>
<reference evidence="2" key="1">
    <citation type="submission" date="2020-08" db="EMBL/GenBank/DDBJ databases">
        <title>Multicomponent nature underlies the extraordinary mechanical properties of spider dragline silk.</title>
        <authorList>
            <person name="Kono N."/>
            <person name="Nakamura H."/>
            <person name="Mori M."/>
            <person name="Yoshida Y."/>
            <person name="Ohtoshi R."/>
            <person name="Malay A.D."/>
            <person name="Moran D.A.P."/>
            <person name="Tomita M."/>
            <person name="Numata K."/>
            <person name="Arakawa K."/>
        </authorList>
    </citation>
    <scope>NUCLEOTIDE SEQUENCE</scope>
</reference>
<proteinExistence type="predicted"/>
<feature type="compositionally biased region" description="Basic and acidic residues" evidence="1">
    <location>
        <begin position="42"/>
        <end position="51"/>
    </location>
</feature>
<organism evidence="2 3">
    <name type="scientific">Trichonephila clavipes</name>
    <name type="common">Golden silk orbweaver</name>
    <name type="synonym">Nephila clavipes</name>
    <dbReference type="NCBI Taxonomy" id="2585209"/>
    <lineage>
        <taxon>Eukaryota</taxon>
        <taxon>Metazoa</taxon>
        <taxon>Ecdysozoa</taxon>
        <taxon>Arthropoda</taxon>
        <taxon>Chelicerata</taxon>
        <taxon>Arachnida</taxon>
        <taxon>Araneae</taxon>
        <taxon>Araneomorphae</taxon>
        <taxon>Entelegynae</taxon>
        <taxon>Araneoidea</taxon>
        <taxon>Nephilidae</taxon>
        <taxon>Trichonephila</taxon>
    </lineage>
</organism>
<dbReference type="AlphaFoldDB" id="A0A8X6S3Q7"/>
<feature type="region of interest" description="Disordered" evidence="1">
    <location>
        <begin position="42"/>
        <end position="73"/>
    </location>
</feature>
<accession>A0A8X6S3Q7</accession>
<dbReference type="Proteomes" id="UP000887159">
    <property type="component" value="Unassembled WGS sequence"/>
</dbReference>
<name>A0A8X6S3Q7_TRICX</name>
<keyword evidence="3" id="KW-1185">Reference proteome</keyword>
<sequence length="113" mass="13013">MRLNKLLQSHTINEAINSLLKEFHLLQGDSVPERKTFTECRGYTDDSESHRNAWSPQLRAMVQKSRGKKEQKHINRTESILFKNCTTACVQNYDRKSSGKPDSGSEWYSLHSG</sequence>
<evidence type="ECO:0000256" key="1">
    <source>
        <dbReference type="SAM" id="MobiDB-lite"/>
    </source>
</evidence>